<comment type="similarity">
    <text evidence="2">Belongs to the TMEM19 family.</text>
</comment>
<evidence type="ECO:0000256" key="3">
    <source>
        <dbReference type="ARBA" id="ARBA00022692"/>
    </source>
</evidence>
<evidence type="ECO:0000313" key="8">
    <source>
        <dbReference type="Proteomes" id="UP001590951"/>
    </source>
</evidence>
<dbReference type="Pfam" id="PF01940">
    <property type="entry name" value="DUF92"/>
    <property type="match status" value="1"/>
</dbReference>
<feature type="transmembrane region" description="Helical" evidence="6">
    <location>
        <begin position="307"/>
        <end position="328"/>
    </location>
</feature>
<feature type="transmembrane region" description="Helical" evidence="6">
    <location>
        <begin position="46"/>
        <end position="65"/>
    </location>
</feature>
<evidence type="ECO:0000313" key="7">
    <source>
        <dbReference type="EMBL" id="KAL2047968.1"/>
    </source>
</evidence>
<dbReference type="InterPro" id="IPR002794">
    <property type="entry name" value="DUF92_TMEM19"/>
</dbReference>
<accession>A0ABR4AQH3</accession>
<comment type="subcellular location">
    <subcellularLocation>
        <location evidence="1">Membrane</location>
        <topology evidence="1">Multi-pass membrane protein</topology>
    </subcellularLocation>
</comment>
<evidence type="ECO:0008006" key="9">
    <source>
        <dbReference type="Google" id="ProtNLM"/>
    </source>
</evidence>
<proteinExistence type="inferred from homology"/>
<evidence type="ECO:0000256" key="4">
    <source>
        <dbReference type="ARBA" id="ARBA00022989"/>
    </source>
</evidence>
<keyword evidence="5 6" id="KW-0472">Membrane</keyword>
<organism evidence="7 8">
    <name type="scientific">Lepraria finkii</name>
    <dbReference type="NCBI Taxonomy" id="1340010"/>
    <lineage>
        <taxon>Eukaryota</taxon>
        <taxon>Fungi</taxon>
        <taxon>Dikarya</taxon>
        <taxon>Ascomycota</taxon>
        <taxon>Pezizomycotina</taxon>
        <taxon>Lecanoromycetes</taxon>
        <taxon>OSLEUM clade</taxon>
        <taxon>Lecanoromycetidae</taxon>
        <taxon>Lecanorales</taxon>
        <taxon>Lecanorineae</taxon>
        <taxon>Stereocaulaceae</taxon>
        <taxon>Lepraria</taxon>
    </lineage>
</organism>
<dbReference type="EMBL" id="JBHFEH010000086">
    <property type="protein sequence ID" value="KAL2047968.1"/>
    <property type="molecule type" value="Genomic_DNA"/>
</dbReference>
<sequence length="337" mass="35510">MHPYIAVPATCALVYRAWSRKSLTPAGIVVAALTAIVHAIHPWSIFFALLVVFFLAGTAVTKVKCDLKARLTLASSGASGGEGARTYIQVLANSVVASILVLIHYWQLQARKTSYGSKQDCWAYGSDLLVVGIVSNYAAVAADTFSSELGILSKSKPRLLTSWNMRQVPPGTNGGVSLTGTLAGFGGASVIAITSLVLLPFCDVDTSIRGRAVGNTTGFEGGNGWGWQEKSFWVLAVTIWGGLGSVLDSALGGWFQVSVIDKRTGKVIEGTGGKKVLVSGSRVPANKKSDDPSRHIESGLGILDNNAVNLLMAFLMSIGGIVVASYVWHVPLRSTVS</sequence>
<reference evidence="7 8" key="1">
    <citation type="submission" date="2024-09" db="EMBL/GenBank/DDBJ databases">
        <title>Rethinking Asexuality: The Enigmatic Case of Functional Sexual Genes in Lepraria (Stereocaulaceae).</title>
        <authorList>
            <person name="Doellman M."/>
            <person name="Sun Y."/>
            <person name="Barcenas-Pena A."/>
            <person name="Lumbsch H.T."/>
            <person name="Grewe F."/>
        </authorList>
    </citation>
    <scope>NUCLEOTIDE SEQUENCE [LARGE SCALE GENOMIC DNA]</scope>
    <source>
        <strain evidence="7 8">Grewe 0041</strain>
    </source>
</reference>
<name>A0ABR4AQH3_9LECA</name>
<feature type="transmembrane region" description="Helical" evidence="6">
    <location>
        <begin position="128"/>
        <end position="152"/>
    </location>
</feature>
<keyword evidence="4 6" id="KW-1133">Transmembrane helix</keyword>
<comment type="caution">
    <text evidence="7">The sequence shown here is derived from an EMBL/GenBank/DDBJ whole genome shotgun (WGS) entry which is preliminary data.</text>
</comment>
<dbReference type="PANTHER" id="PTHR13353:SF5">
    <property type="entry name" value="TRANSMEMBRANE PROTEIN 19"/>
    <property type="match status" value="1"/>
</dbReference>
<gene>
    <name evidence="7" type="ORF">ABVK25_011139</name>
</gene>
<feature type="transmembrane region" description="Helical" evidence="6">
    <location>
        <begin position="173"/>
        <end position="199"/>
    </location>
</feature>
<evidence type="ECO:0000256" key="6">
    <source>
        <dbReference type="SAM" id="Phobius"/>
    </source>
</evidence>
<keyword evidence="3 6" id="KW-0812">Transmembrane</keyword>
<evidence type="ECO:0000256" key="1">
    <source>
        <dbReference type="ARBA" id="ARBA00004141"/>
    </source>
</evidence>
<feature type="transmembrane region" description="Helical" evidence="6">
    <location>
        <begin position="232"/>
        <end position="255"/>
    </location>
</feature>
<feature type="transmembrane region" description="Helical" evidence="6">
    <location>
        <begin position="86"/>
        <end position="108"/>
    </location>
</feature>
<evidence type="ECO:0000256" key="5">
    <source>
        <dbReference type="ARBA" id="ARBA00023136"/>
    </source>
</evidence>
<evidence type="ECO:0000256" key="2">
    <source>
        <dbReference type="ARBA" id="ARBA00009012"/>
    </source>
</evidence>
<keyword evidence="8" id="KW-1185">Reference proteome</keyword>
<protein>
    <recommendedName>
        <fullName evidence="9">Transmembrane protein 19</fullName>
    </recommendedName>
</protein>
<dbReference type="PANTHER" id="PTHR13353">
    <property type="entry name" value="TRANSMEMBRANE PROTEIN 19"/>
    <property type="match status" value="1"/>
</dbReference>
<dbReference type="Proteomes" id="UP001590951">
    <property type="component" value="Unassembled WGS sequence"/>
</dbReference>